<protein>
    <submittedName>
        <fullName evidence="1">Uncharacterized protein</fullName>
    </submittedName>
</protein>
<evidence type="ECO:0000313" key="2">
    <source>
        <dbReference type="Proteomes" id="UP001283361"/>
    </source>
</evidence>
<name>A0AAE1A9N4_9GAST</name>
<keyword evidence="2" id="KW-1185">Reference proteome</keyword>
<proteinExistence type="predicted"/>
<dbReference type="Proteomes" id="UP001283361">
    <property type="component" value="Unassembled WGS sequence"/>
</dbReference>
<feature type="non-terminal residue" evidence="1">
    <location>
        <position position="1"/>
    </location>
</feature>
<gene>
    <name evidence="1" type="ORF">RRG08_005331</name>
</gene>
<organism evidence="1 2">
    <name type="scientific">Elysia crispata</name>
    <name type="common">lettuce slug</name>
    <dbReference type="NCBI Taxonomy" id="231223"/>
    <lineage>
        <taxon>Eukaryota</taxon>
        <taxon>Metazoa</taxon>
        <taxon>Spiralia</taxon>
        <taxon>Lophotrochozoa</taxon>
        <taxon>Mollusca</taxon>
        <taxon>Gastropoda</taxon>
        <taxon>Heterobranchia</taxon>
        <taxon>Euthyneura</taxon>
        <taxon>Panpulmonata</taxon>
        <taxon>Sacoglossa</taxon>
        <taxon>Placobranchoidea</taxon>
        <taxon>Plakobranchidae</taxon>
        <taxon>Elysia</taxon>
    </lineage>
</organism>
<dbReference type="EMBL" id="JAWDGP010002394">
    <property type="protein sequence ID" value="KAK3783550.1"/>
    <property type="molecule type" value="Genomic_DNA"/>
</dbReference>
<dbReference type="AlphaFoldDB" id="A0AAE1A9N4"/>
<reference evidence="1" key="1">
    <citation type="journal article" date="2023" name="G3 (Bethesda)">
        <title>A reference genome for the long-term kleptoplast-retaining sea slug Elysia crispata morphotype clarki.</title>
        <authorList>
            <person name="Eastman K.E."/>
            <person name="Pendleton A.L."/>
            <person name="Shaikh M.A."/>
            <person name="Suttiyut T."/>
            <person name="Ogas R."/>
            <person name="Tomko P."/>
            <person name="Gavelis G."/>
            <person name="Widhalm J.R."/>
            <person name="Wisecaver J.H."/>
        </authorList>
    </citation>
    <scope>NUCLEOTIDE SEQUENCE</scope>
    <source>
        <strain evidence="1">ECLA1</strain>
    </source>
</reference>
<accession>A0AAE1A9N4</accession>
<comment type="caution">
    <text evidence="1">The sequence shown here is derived from an EMBL/GenBank/DDBJ whole genome shotgun (WGS) entry which is preliminary data.</text>
</comment>
<sequence>AHAKSGIQAVKTCMPDHSPGVMAHAKLSICLRIKLCKADFISQSMGPRQRVCLRVKLVPADFISFA</sequence>
<evidence type="ECO:0000313" key="1">
    <source>
        <dbReference type="EMBL" id="KAK3783550.1"/>
    </source>
</evidence>